<dbReference type="RefSeq" id="XP_020119758.1">
    <property type="nucleotide sequence ID" value="XM_020267617.1"/>
</dbReference>
<keyword evidence="6" id="KW-1003">Cell membrane</keyword>
<evidence type="ECO:0000313" key="16">
    <source>
        <dbReference type="EMBL" id="OKL59637.1"/>
    </source>
</evidence>
<dbReference type="OrthoDB" id="21151at2759"/>
<accession>A0A225B1E8</accession>
<evidence type="ECO:0000256" key="6">
    <source>
        <dbReference type="ARBA" id="ARBA00022475"/>
    </source>
</evidence>
<feature type="transmembrane region" description="Helical" evidence="14">
    <location>
        <begin position="175"/>
        <end position="194"/>
    </location>
</feature>
<evidence type="ECO:0000256" key="1">
    <source>
        <dbReference type="ARBA" id="ARBA00004123"/>
    </source>
</evidence>
<gene>
    <name evidence="16" type="ORF">UA08_05309</name>
</gene>
<keyword evidence="8" id="KW-0965">Cell junction</keyword>
<dbReference type="GO" id="GO:0098609">
    <property type="term" value="P:cell-cell adhesion"/>
    <property type="evidence" value="ECO:0007669"/>
    <property type="project" value="InterPro"/>
</dbReference>
<evidence type="ECO:0000256" key="12">
    <source>
        <dbReference type="ARBA" id="ARBA00023242"/>
    </source>
</evidence>
<evidence type="ECO:0000256" key="13">
    <source>
        <dbReference type="SAM" id="MobiDB-lite"/>
    </source>
</evidence>
<comment type="caution">
    <text evidence="16">The sequence shown here is derived from an EMBL/GenBank/DDBJ whole genome shotgun (WGS) entry which is preliminary data.</text>
</comment>
<reference evidence="16 17" key="1">
    <citation type="submission" date="2015-06" db="EMBL/GenBank/DDBJ databases">
        <title>Talaromyces atroroseus IBT 11181 draft genome.</title>
        <authorList>
            <person name="Rasmussen K.B."/>
            <person name="Rasmussen S."/>
            <person name="Petersen B."/>
            <person name="Sicheritz-Ponten T."/>
            <person name="Mortensen U.H."/>
            <person name="Thrane U."/>
        </authorList>
    </citation>
    <scope>NUCLEOTIDE SEQUENCE [LARGE SCALE GENOMIC DNA]</scope>
    <source>
        <strain evidence="16 17">IBT 11181</strain>
    </source>
</reference>
<feature type="compositionally biased region" description="Low complexity" evidence="13">
    <location>
        <begin position="489"/>
        <end position="509"/>
    </location>
</feature>
<dbReference type="GO" id="GO:0005634">
    <property type="term" value="C:nucleus"/>
    <property type="evidence" value="ECO:0007669"/>
    <property type="project" value="UniProtKB-SubCell"/>
</dbReference>
<feature type="transmembrane region" description="Helical" evidence="14">
    <location>
        <begin position="141"/>
        <end position="163"/>
    </location>
</feature>
<comment type="similarity">
    <text evidence="4">Belongs to the vezatin family.</text>
</comment>
<dbReference type="Pfam" id="PF12632">
    <property type="entry name" value="Vezatin"/>
    <property type="match status" value="1"/>
</dbReference>
<dbReference type="EMBL" id="LFMY01000007">
    <property type="protein sequence ID" value="OKL59637.1"/>
    <property type="molecule type" value="Genomic_DNA"/>
</dbReference>
<evidence type="ECO:0000256" key="2">
    <source>
        <dbReference type="ARBA" id="ARBA00004536"/>
    </source>
</evidence>
<evidence type="ECO:0000256" key="7">
    <source>
        <dbReference type="ARBA" id="ARBA00022692"/>
    </source>
</evidence>
<dbReference type="STRING" id="1441469.A0A225B1E8"/>
<keyword evidence="7 14" id="KW-0812">Transmembrane</keyword>
<evidence type="ECO:0000256" key="8">
    <source>
        <dbReference type="ARBA" id="ARBA00022949"/>
    </source>
</evidence>
<keyword evidence="10" id="KW-0175">Coiled coil</keyword>
<evidence type="ECO:0000256" key="11">
    <source>
        <dbReference type="ARBA" id="ARBA00023136"/>
    </source>
</evidence>
<evidence type="ECO:0000259" key="15">
    <source>
        <dbReference type="Pfam" id="PF12632"/>
    </source>
</evidence>
<dbReference type="GO" id="GO:0017022">
    <property type="term" value="F:myosin binding"/>
    <property type="evidence" value="ECO:0007669"/>
    <property type="project" value="InterPro"/>
</dbReference>
<evidence type="ECO:0000256" key="14">
    <source>
        <dbReference type="SAM" id="Phobius"/>
    </source>
</evidence>
<dbReference type="PANTHER" id="PTHR15989:SF5">
    <property type="entry name" value="VEZATIN"/>
    <property type="match status" value="1"/>
</dbReference>
<keyword evidence="17" id="KW-1185">Reference proteome</keyword>
<name>A0A225B1E8_TALAT</name>
<keyword evidence="12" id="KW-0539">Nucleus</keyword>
<dbReference type="Proteomes" id="UP000214365">
    <property type="component" value="Unassembled WGS sequence"/>
</dbReference>
<evidence type="ECO:0000256" key="10">
    <source>
        <dbReference type="ARBA" id="ARBA00023054"/>
    </source>
</evidence>
<protein>
    <recommendedName>
        <fullName evidence="5">Vezatin</fullName>
    </recommendedName>
</protein>
<evidence type="ECO:0000256" key="5">
    <source>
        <dbReference type="ARBA" id="ARBA00018125"/>
    </source>
</evidence>
<organism evidence="16 17">
    <name type="scientific">Talaromyces atroroseus</name>
    <dbReference type="NCBI Taxonomy" id="1441469"/>
    <lineage>
        <taxon>Eukaryota</taxon>
        <taxon>Fungi</taxon>
        <taxon>Dikarya</taxon>
        <taxon>Ascomycota</taxon>
        <taxon>Pezizomycotina</taxon>
        <taxon>Eurotiomycetes</taxon>
        <taxon>Eurotiomycetidae</taxon>
        <taxon>Eurotiales</taxon>
        <taxon>Trichocomaceae</taxon>
        <taxon>Talaromyces</taxon>
        <taxon>Talaromyces sect. Trachyspermi</taxon>
    </lineage>
</organism>
<feature type="domain" description="Myosin-binding" evidence="15">
    <location>
        <begin position="154"/>
        <end position="432"/>
    </location>
</feature>
<proteinExistence type="inferred from homology"/>
<evidence type="ECO:0000313" key="17">
    <source>
        <dbReference type="Proteomes" id="UP000214365"/>
    </source>
</evidence>
<evidence type="ECO:0000256" key="3">
    <source>
        <dbReference type="ARBA" id="ARBA00004651"/>
    </source>
</evidence>
<evidence type="ECO:0000256" key="4">
    <source>
        <dbReference type="ARBA" id="ARBA00007245"/>
    </source>
</evidence>
<keyword evidence="9 14" id="KW-1133">Transmembrane helix</keyword>
<dbReference type="GeneID" id="31005065"/>
<comment type="subcellular location">
    <subcellularLocation>
        <location evidence="2">Cell junction</location>
        <location evidence="2">Adherens junction</location>
    </subcellularLocation>
    <subcellularLocation>
        <location evidence="3">Cell membrane</location>
        <topology evidence="3">Multi-pass membrane protein</topology>
    </subcellularLocation>
    <subcellularLocation>
        <location evidence="1">Nucleus</location>
    </subcellularLocation>
</comment>
<dbReference type="InterPro" id="IPR026858">
    <property type="entry name" value="Vezatin"/>
</dbReference>
<keyword evidence="11 14" id="KW-0472">Membrane</keyword>
<dbReference type="AlphaFoldDB" id="A0A225B1E8"/>
<dbReference type="InterPro" id="IPR026859">
    <property type="entry name" value="Myosin-bd"/>
</dbReference>
<evidence type="ECO:0000256" key="9">
    <source>
        <dbReference type="ARBA" id="ARBA00022989"/>
    </source>
</evidence>
<feature type="region of interest" description="Disordered" evidence="13">
    <location>
        <begin position="489"/>
        <end position="524"/>
    </location>
</feature>
<dbReference type="PANTHER" id="PTHR15989">
    <property type="entry name" value="VEZATIN"/>
    <property type="match status" value="1"/>
</dbReference>
<sequence length="626" mass="69061">MESLVYENSPLADYLEGEGERDQDWTPQEVNANTITPQNFAPKGVPSLHSRTRDIFVEKKSSLQEAGTGAFDRIHRACSAAISSRIGKRENDRFLEQFGYVIIASHLLDEYNATSHTTAVARDAAQSNVPVYEAASFSTTVGLGGSIITAATSFSIVGLIHWSRSRTGAGFNPRRIVVLLIVLPLVGVVFYAFARRQWLKFVRHHALHGASGFIDSAQRFDSLVSSSVLFIQEVELVSRGYRISTPLPPISRLEETTQVRRCMRLRRAVSESLSNVLERYIQAQHTIGLLTDPSNLEKYYDIYELSMEELAEARSASFEAAVEDQYSLKFLRVLFSRLYTVRKSILCCLLAIKADGRGSDIPPWTSAADEMRQLATVTGEAANKIANILNEKDRTVTPLAPSPSASTGRDTLRAQARRLNSLSQGIRALHAKMHVMREESDESLTQDTGEPDIDASLMAQYESIGDDIRGLLQEWEAGKSALLNSLEQQQSSSSLTFNRSSRASSSSTNDLKLPLSPTSSLGGVTAVDGSPSAALMALNGETQALNNLAVVDADAEEIFEAIVMPSSRKRQSLTREERIARVKEDRARQAAAREKSDASTNMLRELETVIKHRPRSSNKPHRITSI</sequence>
<dbReference type="GO" id="GO:0005886">
    <property type="term" value="C:plasma membrane"/>
    <property type="evidence" value="ECO:0007669"/>
    <property type="project" value="UniProtKB-SubCell"/>
</dbReference>